<evidence type="ECO:0000313" key="1">
    <source>
        <dbReference type="EMBL" id="GAF93151.1"/>
    </source>
</evidence>
<protein>
    <submittedName>
        <fullName evidence="1">Uncharacterized protein</fullName>
    </submittedName>
</protein>
<proteinExistence type="predicted"/>
<feature type="non-terminal residue" evidence="1">
    <location>
        <position position="1"/>
    </location>
</feature>
<gene>
    <name evidence="1" type="ORF">S01H1_22929</name>
</gene>
<organism evidence="1">
    <name type="scientific">marine sediment metagenome</name>
    <dbReference type="NCBI Taxonomy" id="412755"/>
    <lineage>
        <taxon>unclassified sequences</taxon>
        <taxon>metagenomes</taxon>
        <taxon>ecological metagenomes</taxon>
    </lineage>
</organism>
<reference evidence="1" key="1">
    <citation type="journal article" date="2014" name="Front. Microbiol.">
        <title>High frequency of phylogenetically diverse reductive dehalogenase-homologous genes in deep subseafloor sedimentary metagenomes.</title>
        <authorList>
            <person name="Kawai M."/>
            <person name="Futagami T."/>
            <person name="Toyoda A."/>
            <person name="Takaki Y."/>
            <person name="Nishi S."/>
            <person name="Hori S."/>
            <person name="Arai W."/>
            <person name="Tsubouchi T."/>
            <person name="Morono Y."/>
            <person name="Uchiyama I."/>
            <person name="Ito T."/>
            <person name="Fujiyama A."/>
            <person name="Inagaki F."/>
            <person name="Takami H."/>
        </authorList>
    </citation>
    <scope>NUCLEOTIDE SEQUENCE</scope>
    <source>
        <strain evidence="1">Expedition CK06-06</strain>
    </source>
</reference>
<comment type="caution">
    <text evidence="1">The sequence shown here is derived from an EMBL/GenBank/DDBJ whole genome shotgun (WGS) entry which is preliminary data.</text>
</comment>
<name>X0U1A3_9ZZZZ</name>
<sequence length="176" mass="19507">RNGTAIHAISVLAREACEDHQHWGADSGQPLKAKRGALVARAATAGWKVAWRHWEPPLPHEKPNPHETDGRVIVGLSGLNISLTDGNLDFTKMPSTDARLACRYAVNELNGFADWLPELAKDHPDIVRTVLGECIRGEWRIPADREHVNEVLSSLRYHAKGMGYLVADDILKELQA</sequence>
<accession>X0U1A3</accession>
<feature type="non-terminal residue" evidence="1">
    <location>
        <position position="176"/>
    </location>
</feature>
<dbReference type="EMBL" id="BARS01013074">
    <property type="protein sequence ID" value="GAF93151.1"/>
    <property type="molecule type" value="Genomic_DNA"/>
</dbReference>
<dbReference type="AlphaFoldDB" id="X0U1A3"/>